<evidence type="ECO:0000313" key="2">
    <source>
        <dbReference type="EMBL" id="KAJ6638417.1"/>
    </source>
</evidence>
<reference evidence="2" key="1">
    <citation type="submission" date="2022-07" db="EMBL/GenBank/DDBJ databases">
        <authorList>
            <person name="Trinca V."/>
            <person name="Uliana J.V.C."/>
            <person name="Torres T.T."/>
            <person name="Ward R.J."/>
            <person name="Monesi N."/>
        </authorList>
    </citation>
    <scope>NUCLEOTIDE SEQUENCE</scope>
    <source>
        <strain evidence="2">HSMRA1968</strain>
        <tissue evidence="2">Whole embryos</tissue>
    </source>
</reference>
<evidence type="ECO:0000256" key="1">
    <source>
        <dbReference type="SAM" id="MobiDB-lite"/>
    </source>
</evidence>
<feature type="compositionally biased region" description="Polar residues" evidence="1">
    <location>
        <begin position="56"/>
        <end position="100"/>
    </location>
</feature>
<accession>A0A9Q0RZB9</accession>
<feature type="compositionally biased region" description="Polar residues" evidence="1">
    <location>
        <begin position="118"/>
        <end position="129"/>
    </location>
</feature>
<gene>
    <name evidence="2" type="ORF">Bhyg_11152</name>
</gene>
<dbReference type="Proteomes" id="UP001151699">
    <property type="component" value="Chromosome X"/>
</dbReference>
<dbReference type="EMBL" id="WJQU01000003">
    <property type="protein sequence ID" value="KAJ6638417.1"/>
    <property type="molecule type" value="Genomic_DNA"/>
</dbReference>
<name>A0A9Q0RZB9_9DIPT</name>
<sequence length="282" mass="31453">MNTIGFHHFGLPSHLATHDWRNLANRPGFPPTPFFNHQPSHFPPHMLSRIDRPNMGISSGTSPITQLNQNSICNPHSTTSPKTSPNISLTNSSQMTPTLTDENDNNNNVDEGFENDNISVTGSPPLANSTEDEDKRSPTPPTGAFTSLIQKNASSFKKSDFLSGFASHIHQPNQHVFNHALAAQLFLQSPLMPQPSQWLYTQLYGNYNDMPWFRNTFQNNSNFRPTAVNNDEKCDVDNLTLGSRSITLITHNDETENRLSPPVSSTRRSLSPTDEDEEVDVT</sequence>
<dbReference type="OrthoDB" id="10029800at2759"/>
<feature type="non-terminal residue" evidence="2">
    <location>
        <position position="282"/>
    </location>
</feature>
<feature type="region of interest" description="Disordered" evidence="1">
    <location>
        <begin position="252"/>
        <end position="282"/>
    </location>
</feature>
<feature type="compositionally biased region" description="Polar residues" evidence="1">
    <location>
        <begin position="262"/>
        <end position="272"/>
    </location>
</feature>
<organism evidence="2 3">
    <name type="scientific">Pseudolycoriella hygida</name>
    <dbReference type="NCBI Taxonomy" id="35572"/>
    <lineage>
        <taxon>Eukaryota</taxon>
        <taxon>Metazoa</taxon>
        <taxon>Ecdysozoa</taxon>
        <taxon>Arthropoda</taxon>
        <taxon>Hexapoda</taxon>
        <taxon>Insecta</taxon>
        <taxon>Pterygota</taxon>
        <taxon>Neoptera</taxon>
        <taxon>Endopterygota</taxon>
        <taxon>Diptera</taxon>
        <taxon>Nematocera</taxon>
        <taxon>Sciaroidea</taxon>
        <taxon>Sciaridae</taxon>
        <taxon>Pseudolycoriella</taxon>
    </lineage>
</organism>
<evidence type="ECO:0000313" key="3">
    <source>
        <dbReference type="Proteomes" id="UP001151699"/>
    </source>
</evidence>
<dbReference type="AlphaFoldDB" id="A0A9Q0RZB9"/>
<proteinExistence type="predicted"/>
<feature type="compositionally biased region" description="Acidic residues" evidence="1">
    <location>
        <begin position="273"/>
        <end position="282"/>
    </location>
</feature>
<keyword evidence="3" id="KW-1185">Reference proteome</keyword>
<comment type="caution">
    <text evidence="2">The sequence shown here is derived from an EMBL/GenBank/DDBJ whole genome shotgun (WGS) entry which is preliminary data.</text>
</comment>
<feature type="region of interest" description="Disordered" evidence="1">
    <location>
        <begin position="56"/>
        <end position="144"/>
    </location>
</feature>
<protein>
    <submittedName>
        <fullName evidence="2">Uncharacterized protein</fullName>
    </submittedName>
</protein>